<organism evidence="7">
    <name type="scientific">Burkholderia orbicola (strain AU 1054)</name>
    <dbReference type="NCBI Taxonomy" id="331271"/>
    <lineage>
        <taxon>Bacteria</taxon>
        <taxon>Pseudomonadati</taxon>
        <taxon>Pseudomonadota</taxon>
        <taxon>Betaproteobacteria</taxon>
        <taxon>Burkholderiales</taxon>
        <taxon>Burkholderiaceae</taxon>
        <taxon>Burkholderia</taxon>
        <taxon>Burkholderia cepacia complex</taxon>
        <taxon>Burkholderia orbicola</taxon>
    </lineage>
</organism>
<reference evidence="7" key="1">
    <citation type="submission" date="2006-05" db="EMBL/GenBank/DDBJ databases">
        <title>Complete sequence of chromosome 2 of Burkholderia cenocepacia AU 1054.</title>
        <authorList>
            <consortium name="US DOE Joint Genome Institute"/>
            <person name="Copeland A."/>
            <person name="Lucas S."/>
            <person name="Lapidus A."/>
            <person name="Barry K."/>
            <person name="Detter J.C."/>
            <person name="Glavina del Rio T."/>
            <person name="Hammon N."/>
            <person name="Israni S."/>
            <person name="Dalin E."/>
            <person name="Tice H."/>
            <person name="Pitluck S."/>
            <person name="Chain P."/>
            <person name="Malfatti S."/>
            <person name="Shin M."/>
            <person name="Vergez L."/>
            <person name="Schmutz J."/>
            <person name="Larimer F."/>
            <person name="Land M."/>
            <person name="Hauser L."/>
            <person name="Kyrpides N."/>
            <person name="Lykidis A."/>
            <person name="LiPuma J.J."/>
            <person name="Konstantinidis K."/>
            <person name="Tiedje J.M."/>
            <person name="Richardson P."/>
        </authorList>
    </citation>
    <scope>NUCLEOTIDE SEQUENCE [LARGE SCALE GENOMIC DNA]</scope>
    <source>
        <strain evidence="7">AU 1054</strain>
    </source>
</reference>
<keyword evidence="3 6" id="KW-0479">Metal-binding</keyword>
<dbReference type="SUPFAM" id="SSF53850">
    <property type="entry name" value="Periplasmic binding protein-like II"/>
    <property type="match status" value="1"/>
</dbReference>
<comment type="subunit">
    <text evidence="5">The complex is composed of two ATP-binding proteins (ModC), two transmembrane proteins (ModB) and a solute-binding protein (ModA).</text>
</comment>
<dbReference type="NCBIfam" id="TIGR01256">
    <property type="entry name" value="modA"/>
    <property type="match status" value="1"/>
</dbReference>
<accession>A0A0H2XYS5</accession>
<evidence type="ECO:0000256" key="5">
    <source>
        <dbReference type="ARBA" id="ARBA00062515"/>
    </source>
</evidence>
<feature type="binding site" evidence="6">
    <location>
        <position position="207"/>
    </location>
    <ligand>
        <name>molybdate</name>
        <dbReference type="ChEBI" id="CHEBI:36264"/>
    </ligand>
</feature>
<sequence precursor="true">MRSMPSVITRPILRLRFPPVQNESTMRSTVRPLRRTLLRLLPIVTLAAGFTFSAPASAADELVVSAAASLTNAFKAVGDAYEKQHPDTKVLFNFGASDVLMQQIAKGAPADVFASADQKAMDRAVNEKVIVPGTRRDFAANSLVLIVPADSRAAAPTSLNDLTAPGVKRIAYGDPASVPVGRYTEGALRAAGVWDAVSAKGVLAANVRQSLDYVARGEVDAGFVFGTDAAIMPGRVKVALTVPTQTVITYPIAVVKDSRHAAQAQSFIDFVASPQGQAVLSTFGFKPAK</sequence>
<keyword evidence="2 6" id="KW-0500">Molybdenum</keyword>
<evidence type="ECO:0000256" key="2">
    <source>
        <dbReference type="ARBA" id="ARBA00022505"/>
    </source>
</evidence>
<name>A0A0H2XYS5_BURO1</name>
<evidence type="ECO:0000256" key="4">
    <source>
        <dbReference type="ARBA" id="ARBA00022729"/>
    </source>
</evidence>
<dbReference type="InterPro" id="IPR050682">
    <property type="entry name" value="ModA/WtpA"/>
</dbReference>
<feature type="binding site" evidence="6">
    <location>
        <position position="97"/>
    </location>
    <ligand>
        <name>molybdate</name>
        <dbReference type="ChEBI" id="CHEBI:36264"/>
    </ligand>
</feature>
<protein>
    <submittedName>
        <fullName evidence="7">Molybdenum ABC transporter, periplasmic molybdate-binding protein</fullName>
    </submittedName>
</protein>
<dbReference type="PANTHER" id="PTHR30632">
    <property type="entry name" value="MOLYBDATE-BINDING PERIPLASMIC PROTEIN"/>
    <property type="match status" value="1"/>
</dbReference>
<evidence type="ECO:0000313" key="7">
    <source>
        <dbReference type="EMBL" id="ABF79386.1"/>
    </source>
</evidence>
<dbReference type="FunFam" id="3.40.190.10:FF:000035">
    <property type="entry name" value="Molybdate ABC transporter substrate-binding protein"/>
    <property type="match status" value="1"/>
</dbReference>
<dbReference type="PIRSF" id="PIRSF004846">
    <property type="entry name" value="ModA"/>
    <property type="match status" value="1"/>
</dbReference>
<proteinExistence type="inferred from homology"/>
<dbReference type="HOGENOM" id="CLU_065520_0_1_4"/>
<dbReference type="GO" id="GO:0046872">
    <property type="term" value="F:metal ion binding"/>
    <property type="evidence" value="ECO:0007669"/>
    <property type="project" value="UniProtKB-KW"/>
</dbReference>
<keyword evidence="4" id="KW-0732">Signal</keyword>
<dbReference type="AlphaFoldDB" id="A0A0H2XYS5"/>
<evidence type="ECO:0000256" key="3">
    <source>
        <dbReference type="ARBA" id="ARBA00022723"/>
    </source>
</evidence>
<dbReference type="PANTHER" id="PTHR30632:SF0">
    <property type="entry name" value="SULFATE-BINDING PROTEIN"/>
    <property type="match status" value="1"/>
</dbReference>
<dbReference type="GO" id="GO:1901359">
    <property type="term" value="F:tungstate binding"/>
    <property type="evidence" value="ECO:0007669"/>
    <property type="project" value="UniProtKB-ARBA"/>
</dbReference>
<dbReference type="InterPro" id="IPR005950">
    <property type="entry name" value="ModA"/>
</dbReference>
<dbReference type="GO" id="GO:0030973">
    <property type="term" value="F:molybdate ion binding"/>
    <property type="evidence" value="ECO:0007669"/>
    <property type="project" value="TreeGrafter"/>
</dbReference>
<dbReference type="EMBL" id="CP000379">
    <property type="protein sequence ID" value="ABF79386.1"/>
    <property type="molecule type" value="Genomic_DNA"/>
</dbReference>
<evidence type="ECO:0000256" key="1">
    <source>
        <dbReference type="ARBA" id="ARBA00009175"/>
    </source>
</evidence>
<evidence type="ECO:0000256" key="6">
    <source>
        <dbReference type="PIRSR" id="PIRSR004846-1"/>
    </source>
</evidence>
<comment type="similarity">
    <text evidence="1">Belongs to the bacterial solute-binding protein ModA family.</text>
</comment>
<feature type="binding site" evidence="6">
    <location>
        <position position="69"/>
    </location>
    <ligand>
        <name>molybdate</name>
        <dbReference type="ChEBI" id="CHEBI:36264"/>
    </ligand>
</feature>
<dbReference type="Pfam" id="PF13531">
    <property type="entry name" value="SBP_bac_11"/>
    <property type="match status" value="1"/>
</dbReference>
<gene>
    <name evidence="7" type="ordered locus">Bcen_4504</name>
</gene>
<dbReference type="Gene3D" id="3.40.190.10">
    <property type="entry name" value="Periplasmic binding protein-like II"/>
    <property type="match status" value="2"/>
</dbReference>
<dbReference type="GO" id="GO:0015689">
    <property type="term" value="P:molybdate ion transport"/>
    <property type="evidence" value="ECO:0007669"/>
    <property type="project" value="InterPro"/>
</dbReference>